<dbReference type="Proteomes" id="UP000557566">
    <property type="component" value="Unassembled WGS sequence"/>
</dbReference>
<reference evidence="2 3" key="1">
    <citation type="journal article" date="2020" name="Genome Biol. Evol.">
        <title>A new high-quality draft genome assembly of the Chinese cordyceps Ophiocordyceps sinensis.</title>
        <authorList>
            <person name="Shu R."/>
            <person name="Zhang J."/>
            <person name="Meng Q."/>
            <person name="Zhang H."/>
            <person name="Zhou G."/>
            <person name="Li M."/>
            <person name="Wu P."/>
            <person name="Zhao Y."/>
            <person name="Chen C."/>
            <person name="Qin Q."/>
        </authorList>
    </citation>
    <scope>NUCLEOTIDE SEQUENCE [LARGE SCALE GENOMIC DNA]</scope>
    <source>
        <strain evidence="2 3">IOZ07</strain>
    </source>
</reference>
<dbReference type="AlphaFoldDB" id="A0A8H4LYI8"/>
<comment type="caution">
    <text evidence="2">The sequence shown here is derived from an EMBL/GenBank/DDBJ whole genome shotgun (WGS) entry which is preliminary data.</text>
</comment>
<accession>A0A8H4LYI8</accession>
<feature type="compositionally biased region" description="Basic and acidic residues" evidence="1">
    <location>
        <begin position="38"/>
        <end position="47"/>
    </location>
</feature>
<organism evidence="2 3">
    <name type="scientific">Ophiocordyceps sinensis</name>
    <dbReference type="NCBI Taxonomy" id="72228"/>
    <lineage>
        <taxon>Eukaryota</taxon>
        <taxon>Fungi</taxon>
        <taxon>Dikarya</taxon>
        <taxon>Ascomycota</taxon>
        <taxon>Pezizomycotina</taxon>
        <taxon>Sordariomycetes</taxon>
        <taxon>Hypocreomycetidae</taxon>
        <taxon>Hypocreales</taxon>
        <taxon>Ophiocordycipitaceae</taxon>
        <taxon>Ophiocordyceps</taxon>
    </lineage>
</organism>
<protein>
    <submittedName>
        <fullName evidence="2">Uncharacterized protein</fullName>
    </submittedName>
</protein>
<gene>
    <name evidence="2" type="ORF">G6O67_004269</name>
</gene>
<keyword evidence="3" id="KW-1185">Reference proteome</keyword>
<evidence type="ECO:0000313" key="2">
    <source>
        <dbReference type="EMBL" id="KAF4507808.1"/>
    </source>
</evidence>
<evidence type="ECO:0000313" key="3">
    <source>
        <dbReference type="Proteomes" id="UP000557566"/>
    </source>
</evidence>
<dbReference type="EMBL" id="JAAVMX010000005">
    <property type="protein sequence ID" value="KAF4507808.1"/>
    <property type="molecule type" value="Genomic_DNA"/>
</dbReference>
<feature type="region of interest" description="Disordered" evidence="1">
    <location>
        <begin position="1"/>
        <end position="47"/>
    </location>
</feature>
<sequence length="265" mass="28420">MHHGPRHLHRPNAPLQSAHEPPRHGRGRRRPLPFPRTEAGRTQDIRLEPVPVGVVGHPAQAPFNLADAPAPLAHQEQRAPAPLDGLSAAEDEAEPASFRHLVGEARAECRGGRQGEVDGYFAMQALFTLELLCATANGPEHADAGSISRRRRQSRDFAALDEGNAKKGGGLLPQTGLCALEPAHDGFGVVGKVLQHHNLDLGVALDLARHGLARHNQHLGDARAVDALLDNLSPGMAGGARHHDLHGTRNPSDLEYVETGWLAKP</sequence>
<feature type="compositionally biased region" description="Basic residues" evidence="1">
    <location>
        <begin position="1"/>
        <end position="10"/>
    </location>
</feature>
<proteinExistence type="predicted"/>
<name>A0A8H4LYI8_9HYPO</name>
<evidence type="ECO:0000256" key="1">
    <source>
        <dbReference type="SAM" id="MobiDB-lite"/>
    </source>
</evidence>